<protein>
    <recommendedName>
        <fullName evidence="3">PiggyBac transposable element-derived protein domain-containing protein</fullName>
    </recommendedName>
</protein>
<proteinExistence type="predicted"/>
<dbReference type="AlphaFoldDB" id="A0AAV0SQ36"/>
<gene>
    <name evidence="1" type="ORF">PFR002_LOCUS659</name>
</gene>
<evidence type="ECO:0008006" key="3">
    <source>
        <dbReference type="Google" id="ProtNLM"/>
    </source>
</evidence>
<organism evidence="1 2">
    <name type="scientific">Peronospora farinosa</name>
    <dbReference type="NCBI Taxonomy" id="134698"/>
    <lineage>
        <taxon>Eukaryota</taxon>
        <taxon>Sar</taxon>
        <taxon>Stramenopiles</taxon>
        <taxon>Oomycota</taxon>
        <taxon>Peronosporomycetes</taxon>
        <taxon>Peronosporales</taxon>
        <taxon>Peronosporaceae</taxon>
        <taxon>Peronospora</taxon>
    </lineage>
</organism>
<comment type="caution">
    <text evidence="1">The sequence shown here is derived from an EMBL/GenBank/DDBJ whole genome shotgun (WGS) entry which is preliminary data.</text>
</comment>
<evidence type="ECO:0000313" key="2">
    <source>
        <dbReference type="Proteomes" id="UP001159659"/>
    </source>
</evidence>
<accession>A0AAV0SQ36</accession>
<sequence length="185" mass="20778">MDTNQCAKVWEGMNAHESKKQFIWYLDEYAVTPSGRQDCISRWNRGGSKLMAIAANSVQNDIFVLAYNTDGQQKLHCSLFRLSTTTRGNKVYETGQQVLMHLNQCIAGKTTRIETTTRAEILRETLPGISAFVHTGPLPIRKMETTGQVCRLLALLISSASQIPTQEIHRVLQVDIHDDSNIDTN</sequence>
<dbReference type="EMBL" id="CANTFK010000054">
    <property type="protein sequence ID" value="CAI5705564.1"/>
    <property type="molecule type" value="Genomic_DNA"/>
</dbReference>
<name>A0AAV0SQ36_9STRA</name>
<reference evidence="1" key="1">
    <citation type="submission" date="2022-12" db="EMBL/GenBank/DDBJ databases">
        <authorList>
            <person name="Webb A."/>
        </authorList>
    </citation>
    <scope>NUCLEOTIDE SEQUENCE</scope>
    <source>
        <strain evidence="1">Pf2</strain>
    </source>
</reference>
<evidence type="ECO:0000313" key="1">
    <source>
        <dbReference type="EMBL" id="CAI5705564.1"/>
    </source>
</evidence>
<dbReference type="Proteomes" id="UP001159659">
    <property type="component" value="Unassembled WGS sequence"/>
</dbReference>